<dbReference type="PANTHER" id="PTHR45024:SF2">
    <property type="entry name" value="SCP2 DOMAIN-CONTAINING PROTEIN"/>
    <property type="match status" value="1"/>
</dbReference>
<dbReference type="NCBIfam" id="NF005861">
    <property type="entry name" value="PRK07791.1"/>
    <property type="match status" value="1"/>
</dbReference>
<reference evidence="6" key="1">
    <citation type="journal article" date="2019" name="Int. J. Syst. Evol. Microbiol.">
        <title>The Global Catalogue of Microorganisms (GCM) 10K type strain sequencing project: providing services to taxonomists for standard genome sequencing and annotation.</title>
        <authorList>
            <consortium name="The Broad Institute Genomics Platform"/>
            <consortium name="The Broad Institute Genome Sequencing Center for Infectious Disease"/>
            <person name="Wu L."/>
            <person name="Ma J."/>
        </authorList>
    </citation>
    <scope>NUCLEOTIDE SEQUENCE [LARGE SCALE GENOMIC DNA]</scope>
    <source>
        <strain evidence="6">JCM 10083</strain>
    </source>
</reference>
<evidence type="ECO:0000313" key="5">
    <source>
        <dbReference type="EMBL" id="MFC7601542.1"/>
    </source>
</evidence>
<dbReference type="PRINTS" id="PR00081">
    <property type="entry name" value="GDHRDH"/>
</dbReference>
<organism evidence="5 6">
    <name type="scientific">Streptosporangium amethystogenes subsp. fukuiense</name>
    <dbReference type="NCBI Taxonomy" id="698418"/>
    <lineage>
        <taxon>Bacteria</taxon>
        <taxon>Bacillati</taxon>
        <taxon>Actinomycetota</taxon>
        <taxon>Actinomycetes</taxon>
        <taxon>Streptosporangiales</taxon>
        <taxon>Streptosporangiaceae</taxon>
        <taxon>Streptosporangium</taxon>
    </lineage>
</organism>
<keyword evidence="6" id="KW-1185">Reference proteome</keyword>
<dbReference type="InterPro" id="IPR051687">
    <property type="entry name" value="Peroxisomal_Beta-Oxidation"/>
</dbReference>
<dbReference type="InterPro" id="IPR002347">
    <property type="entry name" value="SDR_fam"/>
</dbReference>
<dbReference type="Pfam" id="PF00106">
    <property type="entry name" value="adh_short"/>
    <property type="match status" value="1"/>
</dbReference>
<sequence>MCAGRVAVISGAGRGLGRCHALALAAAGAAVVVNDLGSGRDGNGQASPVAEEVVSEIRALGGRAVASGHDVADWDASRRLVELAVGEFGRLDVVVNNAGILRDRMLVNMSAEEWDAVMHVHLRGTFALSRWAASHWRERSKAGDEVDARIINTTSPSGLFGKPGQANYGAAKAGIATLTMIAAAELARYGVTVNAVAPVAYTRMTSDLVTDPRAVDELAPEHVSPVVTWLAGPSSREVTGRVFEVSGRRLGVAEPWRHGPSVVPDGVMDPVEVGVTIERLLGQAAPPEPMGGNL</sequence>
<evidence type="ECO:0000313" key="6">
    <source>
        <dbReference type="Proteomes" id="UP001596514"/>
    </source>
</evidence>
<keyword evidence="2" id="KW-0560">Oxidoreductase</keyword>
<dbReference type="PRINTS" id="PR00080">
    <property type="entry name" value="SDRFAMILY"/>
</dbReference>
<proteinExistence type="inferred from homology"/>
<comment type="similarity">
    <text evidence="1 3">Belongs to the short-chain dehydrogenases/reductases (SDR) family.</text>
</comment>
<dbReference type="Gene3D" id="3.40.50.720">
    <property type="entry name" value="NAD(P)-binding Rossmann-like Domain"/>
    <property type="match status" value="1"/>
</dbReference>
<evidence type="ECO:0000256" key="3">
    <source>
        <dbReference type="RuleBase" id="RU000363"/>
    </source>
</evidence>
<accession>A0ABW2SZN0</accession>
<dbReference type="InterPro" id="IPR036291">
    <property type="entry name" value="NAD(P)-bd_dom_sf"/>
</dbReference>
<dbReference type="InterPro" id="IPR020904">
    <property type="entry name" value="Sc_DH/Rdtase_CS"/>
</dbReference>
<name>A0ABW2SZN0_9ACTN</name>
<dbReference type="RefSeq" id="WP_343963859.1">
    <property type="nucleotide sequence ID" value="NZ_BAAAGK010000019.1"/>
</dbReference>
<dbReference type="PANTHER" id="PTHR45024">
    <property type="entry name" value="DEHYDROGENASES, SHORT CHAIN"/>
    <property type="match status" value="1"/>
</dbReference>
<dbReference type="Proteomes" id="UP001596514">
    <property type="component" value="Unassembled WGS sequence"/>
</dbReference>
<feature type="domain" description="Ketoreductase" evidence="4">
    <location>
        <begin position="5"/>
        <end position="207"/>
    </location>
</feature>
<dbReference type="SMART" id="SM00822">
    <property type="entry name" value="PKS_KR"/>
    <property type="match status" value="1"/>
</dbReference>
<comment type="caution">
    <text evidence="5">The sequence shown here is derived from an EMBL/GenBank/DDBJ whole genome shotgun (WGS) entry which is preliminary data.</text>
</comment>
<dbReference type="EMBL" id="JBHTEE010000001">
    <property type="protein sequence ID" value="MFC7601542.1"/>
    <property type="molecule type" value="Genomic_DNA"/>
</dbReference>
<gene>
    <name evidence="5" type="ORF">ACFQVD_15730</name>
</gene>
<dbReference type="PROSITE" id="PS00061">
    <property type="entry name" value="ADH_SHORT"/>
    <property type="match status" value="1"/>
</dbReference>
<dbReference type="InterPro" id="IPR057326">
    <property type="entry name" value="KR_dom"/>
</dbReference>
<protein>
    <submittedName>
        <fullName evidence="5">SDR family oxidoreductase</fullName>
    </submittedName>
</protein>
<evidence type="ECO:0000256" key="1">
    <source>
        <dbReference type="ARBA" id="ARBA00006484"/>
    </source>
</evidence>
<dbReference type="SUPFAM" id="SSF51735">
    <property type="entry name" value="NAD(P)-binding Rossmann-fold domains"/>
    <property type="match status" value="1"/>
</dbReference>
<evidence type="ECO:0000259" key="4">
    <source>
        <dbReference type="SMART" id="SM00822"/>
    </source>
</evidence>
<evidence type="ECO:0000256" key="2">
    <source>
        <dbReference type="ARBA" id="ARBA00023002"/>
    </source>
</evidence>